<dbReference type="Proteomes" id="UP000694845">
    <property type="component" value="Unplaced"/>
</dbReference>
<proteinExistence type="inferred from homology"/>
<keyword evidence="17" id="KW-0458">Lysosome</keyword>
<dbReference type="Gene3D" id="2.120.10.10">
    <property type="match status" value="1"/>
</dbReference>
<evidence type="ECO:0000256" key="18">
    <source>
        <dbReference type="ARBA" id="ARBA00023277"/>
    </source>
</evidence>
<sequence length="409" mass="46166">MHVQNYLELTCVCLFLRGFTKMAQNILEKFNFLYTFRVRLSCLNFVFILWFVIQQAFRLGAGQVSPHIAAQKTLWRHGEAEVNIYRIPLLSYTPEGHLLAATEARKYSAGDAGPKFIAIRRSLDALGEKWDLMQFIVDDGYLIIDGINLGTIIVDDEKGIIFIMYTVCNHHDQCNNPSTMLVKSLDDGLTWSKSINISKQIGCQSFAPGPGFGFQKKLAPHQGRLVSCGHGSRFGGGVQCLLSDDHGTTWRVGGYIKRNGDFVPDENQAVELSDGSIMLNIRNAHFYNCHCRMVARSYDGAESFPLKDVYEDKVLIEPACAAGLLFYRDVLFFTNPKSTTERVDLTLRWSYDNGTTWDGELQIWDKASGYSTMTAHPGPSQYIFILFEKGVSYSTESVNFVRVSLYDKR</sequence>
<dbReference type="Pfam" id="PF13088">
    <property type="entry name" value="BNR_2"/>
    <property type="match status" value="1"/>
</dbReference>
<comment type="function">
    <text evidence="21">Catalyzes the removal of sialic acid (N-acetylneuraminic acid) moieties from glycoproteins and glycolipids. To be active, it is strictly dependent on its presence in the multienzyme complex. Appears to have a preference for alpha 2-3 and alpha 2-6 sialyl linkage.</text>
</comment>
<evidence type="ECO:0000256" key="13">
    <source>
        <dbReference type="ARBA" id="ARBA00022963"/>
    </source>
</evidence>
<dbReference type="PANTHER" id="PTHR10628">
    <property type="entry name" value="SIALIDASE"/>
    <property type="match status" value="1"/>
</dbReference>
<keyword evidence="11" id="KW-0677">Repeat</keyword>
<dbReference type="GO" id="GO:0005765">
    <property type="term" value="C:lysosomal membrane"/>
    <property type="evidence" value="ECO:0007669"/>
    <property type="project" value="UniProtKB-SubCell"/>
</dbReference>
<evidence type="ECO:0000256" key="8">
    <source>
        <dbReference type="ARBA" id="ARBA00022475"/>
    </source>
</evidence>
<keyword evidence="12" id="KW-0378">Hydrolase</keyword>
<feature type="domain" description="Sialidase" evidence="27">
    <location>
        <begin position="96"/>
        <end position="378"/>
    </location>
</feature>
<evidence type="ECO:0000313" key="29">
    <source>
        <dbReference type="RefSeq" id="XP_022104867.1"/>
    </source>
</evidence>
<dbReference type="PANTHER" id="PTHR10628:SF25">
    <property type="entry name" value="SIALIDASE-1"/>
    <property type="match status" value="1"/>
</dbReference>
<dbReference type="EC" id="3.2.1.18" evidence="7"/>
<evidence type="ECO:0000256" key="20">
    <source>
        <dbReference type="ARBA" id="ARBA00023329"/>
    </source>
</evidence>
<comment type="catalytic activity">
    <reaction evidence="1">
        <text>Hydrolysis of alpha-(2-&gt;3)-, alpha-(2-&gt;6)-, alpha-(2-&gt;8)- glycosidic linkages of terminal sialic acid residues in oligosaccharides, glycoproteins, glycolipids, colominic acid and synthetic substrates.</text>
        <dbReference type="EC" id="3.2.1.18"/>
    </reaction>
</comment>
<comment type="subunit">
    <text evidence="22">Interacts with cathepsin A (protective protein), beta-galactosidase and N-acetylgalactosamine-6-sulfate sulfatase in a multienzyme complex.</text>
</comment>
<accession>A0A8B7ZIM4</accession>
<evidence type="ECO:0000256" key="21">
    <source>
        <dbReference type="ARBA" id="ARBA00037235"/>
    </source>
</evidence>
<dbReference type="InterPro" id="IPR026856">
    <property type="entry name" value="Sialidase_fam"/>
</dbReference>
<evidence type="ECO:0000256" key="4">
    <source>
        <dbReference type="ARBA" id="ARBA00004236"/>
    </source>
</evidence>
<feature type="transmembrane region" description="Helical" evidence="26">
    <location>
        <begin position="32"/>
        <end position="53"/>
    </location>
</feature>
<keyword evidence="19" id="KW-0326">Glycosidase</keyword>
<keyword evidence="9" id="KW-0597">Phosphoprotein</keyword>
<dbReference type="RefSeq" id="XP_022104867.1">
    <property type="nucleotide sequence ID" value="XM_022249175.1"/>
</dbReference>
<keyword evidence="15 26" id="KW-0472">Membrane</keyword>
<keyword evidence="26" id="KW-1133">Transmembrane helix</keyword>
<keyword evidence="14" id="KW-0443">Lipid metabolism</keyword>
<evidence type="ECO:0000256" key="1">
    <source>
        <dbReference type="ARBA" id="ARBA00000427"/>
    </source>
</evidence>
<keyword evidence="20" id="KW-0968">Cytoplasmic vesicle</keyword>
<keyword evidence="8" id="KW-1003">Cell membrane</keyword>
<dbReference type="SUPFAM" id="SSF50939">
    <property type="entry name" value="Sialidases"/>
    <property type="match status" value="1"/>
</dbReference>
<evidence type="ECO:0000256" key="2">
    <source>
        <dbReference type="ARBA" id="ARBA00004207"/>
    </source>
</evidence>
<dbReference type="GO" id="GO:0006689">
    <property type="term" value="P:ganglioside catabolic process"/>
    <property type="evidence" value="ECO:0007669"/>
    <property type="project" value="TreeGrafter"/>
</dbReference>
<evidence type="ECO:0000256" key="6">
    <source>
        <dbReference type="ARBA" id="ARBA00009348"/>
    </source>
</evidence>
<reference evidence="29" key="1">
    <citation type="submission" date="2025-08" db="UniProtKB">
        <authorList>
            <consortium name="RefSeq"/>
        </authorList>
    </citation>
    <scope>IDENTIFICATION</scope>
</reference>
<evidence type="ECO:0000256" key="7">
    <source>
        <dbReference type="ARBA" id="ARBA00012733"/>
    </source>
</evidence>
<gene>
    <name evidence="29" type="primary">LOC110986892</name>
</gene>
<comment type="subcellular location">
    <subcellularLocation>
        <location evidence="4">Cell membrane</location>
    </subcellularLocation>
    <subcellularLocation>
        <location evidence="5">Cytoplasmic vesicle</location>
    </subcellularLocation>
    <subcellularLocation>
        <location evidence="3">Lysosome lumen</location>
    </subcellularLocation>
    <subcellularLocation>
        <location evidence="2">Lysosome membrane</location>
        <topology evidence="2">Peripheral membrane protein</topology>
        <orientation evidence="2">Lumenal side</orientation>
    </subcellularLocation>
</comment>
<evidence type="ECO:0000256" key="16">
    <source>
        <dbReference type="ARBA" id="ARBA00023180"/>
    </source>
</evidence>
<comment type="similarity">
    <text evidence="6">Belongs to the glycosyl hydrolase 33 family.</text>
</comment>
<dbReference type="InterPro" id="IPR011040">
    <property type="entry name" value="Sialidase"/>
</dbReference>
<evidence type="ECO:0000313" key="28">
    <source>
        <dbReference type="Proteomes" id="UP000694845"/>
    </source>
</evidence>
<evidence type="ECO:0000256" key="14">
    <source>
        <dbReference type="ARBA" id="ARBA00023098"/>
    </source>
</evidence>
<keyword evidence="18" id="KW-0119">Carbohydrate metabolism</keyword>
<evidence type="ECO:0000256" key="3">
    <source>
        <dbReference type="ARBA" id="ARBA00004227"/>
    </source>
</evidence>
<evidence type="ECO:0000256" key="22">
    <source>
        <dbReference type="ARBA" id="ARBA00038519"/>
    </source>
</evidence>
<dbReference type="FunFam" id="2.120.10.10:FF:000003">
    <property type="entry name" value="Neuraminidase 1"/>
    <property type="match status" value="1"/>
</dbReference>
<evidence type="ECO:0000259" key="27">
    <source>
        <dbReference type="Pfam" id="PF13088"/>
    </source>
</evidence>
<evidence type="ECO:0000256" key="26">
    <source>
        <dbReference type="SAM" id="Phobius"/>
    </source>
</evidence>
<keyword evidence="28" id="KW-1185">Reference proteome</keyword>
<keyword evidence="16" id="KW-0325">Glycoprotein</keyword>
<keyword evidence="10" id="KW-0732">Signal</keyword>
<dbReference type="GO" id="GO:0043202">
    <property type="term" value="C:lysosomal lumen"/>
    <property type="evidence" value="ECO:0007669"/>
    <property type="project" value="UniProtKB-SubCell"/>
</dbReference>
<evidence type="ECO:0000256" key="11">
    <source>
        <dbReference type="ARBA" id="ARBA00022737"/>
    </source>
</evidence>
<keyword evidence="13" id="KW-0442">Lipid degradation</keyword>
<evidence type="ECO:0000256" key="24">
    <source>
        <dbReference type="ARBA" id="ARBA00041332"/>
    </source>
</evidence>
<name>A0A8B7ZIM4_ACAPL</name>
<dbReference type="GO" id="GO:0009313">
    <property type="term" value="P:oligosaccharide catabolic process"/>
    <property type="evidence" value="ECO:0007669"/>
    <property type="project" value="TreeGrafter"/>
</dbReference>
<evidence type="ECO:0000256" key="10">
    <source>
        <dbReference type="ARBA" id="ARBA00022729"/>
    </source>
</evidence>
<dbReference type="CDD" id="cd15482">
    <property type="entry name" value="Sialidase_non-viral"/>
    <property type="match status" value="1"/>
</dbReference>
<dbReference type="GeneID" id="110986892"/>
<dbReference type="OrthoDB" id="2739686at2759"/>
<evidence type="ECO:0000256" key="23">
    <source>
        <dbReference type="ARBA" id="ARBA00040509"/>
    </source>
</evidence>
<organism evidence="28 29">
    <name type="scientific">Acanthaster planci</name>
    <name type="common">Crown-of-thorns starfish</name>
    <dbReference type="NCBI Taxonomy" id="133434"/>
    <lineage>
        <taxon>Eukaryota</taxon>
        <taxon>Metazoa</taxon>
        <taxon>Echinodermata</taxon>
        <taxon>Eleutherozoa</taxon>
        <taxon>Asterozoa</taxon>
        <taxon>Asteroidea</taxon>
        <taxon>Valvatacea</taxon>
        <taxon>Valvatida</taxon>
        <taxon>Acanthasteridae</taxon>
        <taxon>Acanthaster</taxon>
    </lineage>
</organism>
<dbReference type="KEGG" id="aplc:110986892"/>
<dbReference type="GO" id="GO:0031410">
    <property type="term" value="C:cytoplasmic vesicle"/>
    <property type="evidence" value="ECO:0007669"/>
    <property type="project" value="UniProtKB-SubCell"/>
</dbReference>
<evidence type="ECO:0000256" key="15">
    <source>
        <dbReference type="ARBA" id="ARBA00023136"/>
    </source>
</evidence>
<evidence type="ECO:0000256" key="12">
    <source>
        <dbReference type="ARBA" id="ARBA00022801"/>
    </source>
</evidence>
<keyword evidence="26" id="KW-0812">Transmembrane</keyword>
<dbReference type="GO" id="GO:0005886">
    <property type="term" value="C:plasma membrane"/>
    <property type="evidence" value="ECO:0007669"/>
    <property type="project" value="UniProtKB-SubCell"/>
</dbReference>
<evidence type="ECO:0000256" key="9">
    <source>
        <dbReference type="ARBA" id="ARBA00022553"/>
    </source>
</evidence>
<evidence type="ECO:0000256" key="25">
    <source>
        <dbReference type="ARBA" id="ARBA00041413"/>
    </source>
</evidence>
<dbReference type="GO" id="GO:0004308">
    <property type="term" value="F:exo-alpha-sialidase activity"/>
    <property type="evidence" value="ECO:0007669"/>
    <property type="project" value="UniProtKB-EC"/>
</dbReference>
<dbReference type="AlphaFoldDB" id="A0A8B7ZIM4"/>
<evidence type="ECO:0000256" key="19">
    <source>
        <dbReference type="ARBA" id="ARBA00023295"/>
    </source>
</evidence>
<dbReference type="InterPro" id="IPR036278">
    <property type="entry name" value="Sialidase_sf"/>
</dbReference>
<protein>
    <recommendedName>
        <fullName evidence="23">Sialidase-1</fullName>
        <ecNumber evidence="7">3.2.1.18</ecNumber>
    </recommendedName>
    <alternativeName>
        <fullName evidence="25">Lysosomal sialidase</fullName>
    </alternativeName>
    <alternativeName>
        <fullName evidence="24">N-acetyl-alpha-neuraminidase 1</fullName>
    </alternativeName>
</protein>
<evidence type="ECO:0000256" key="5">
    <source>
        <dbReference type="ARBA" id="ARBA00004541"/>
    </source>
</evidence>
<evidence type="ECO:0000256" key="17">
    <source>
        <dbReference type="ARBA" id="ARBA00023228"/>
    </source>
</evidence>